<dbReference type="CDD" id="cd09369">
    <property type="entry name" value="LIM1_Lhx2_Lhx9"/>
    <property type="match status" value="1"/>
</dbReference>
<dbReference type="InterPro" id="IPR001356">
    <property type="entry name" value="HD"/>
</dbReference>
<evidence type="ECO:0000256" key="2">
    <source>
        <dbReference type="ARBA" id="ARBA00022723"/>
    </source>
</evidence>
<dbReference type="Pfam" id="PF00412">
    <property type="entry name" value="LIM"/>
    <property type="match status" value="2"/>
</dbReference>
<evidence type="ECO:0000256" key="3">
    <source>
        <dbReference type="ARBA" id="ARBA00022737"/>
    </source>
</evidence>
<dbReference type="Gene3D" id="1.10.10.60">
    <property type="entry name" value="Homeodomain-like"/>
    <property type="match status" value="1"/>
</dbReference>
<evidence type="ECO:0000256" key="7">
    <source>
        <dbReference type="ARBA" id="ARBA00023155"/>
    </source>
</evidence>
<dbReference type="SUPFAM" id="SSF57716">
    <property type="entry name" value="Glucocorticoid receptor-like (DNA-binding domain)"/>
    <property type="match status" value="2"/>
</dbReference>
<dbReference type="PROSITE" id="PS50071">
    <property type="entry name" value="HOMEOBOX_2"/>
    <property type="match status" value="1"/>
</dbReference>
<feature type="compositionally biased region" description="Polar residues" evidence="12">
    <location>
        <begin position="493"/>
        <end position="502"/>
    </location>
</feature>
<dbReference type="GO" id="GO:0000977">
    <property type="term" value="F:RNA polymerase II transcription regulatory region sequence-specific DNA binding"/>
    <property type="evidence" value="ECO:0007669"/>
    <property type="project" value="TreeGrafter"/>
</dbReference>
<keyword evidence="7 9" id="KW-0371">Homeobox</keyword>
<dbReference type="GO" id="GO:0046872">
    <property type="term" value="F:metal ion binding"/>
    <property type="evidence" value="ECO:0007669"/>
    <property type="project" value="UniProtKB-KW"/>
</dbReference>
<evidence type="ECO:0000256" key="12">
    <source>
        <dbReference type="SAM" id="MobiDB-lite"/>
    </source>
</evidence>
<keyword evidence="2 10" id="KW-0479">Metal-binding</keyword>
<gene>
    <name evidence="15" type="ORF">OCTVUL_1B016393</name>
</gene>
<dbReference type="SMART" id="SM00132">
    <property type="entry name" value="LIM"/>
    <property type="match status" value="2"/>
</dbReference>
<dbReference type="PROSITE" id="PS00027">
    <property type="entry name" value="HOMEOBOX_1"/>
    <property type="match status" value="1"/>
</dbReference>
<dbReference type="PANTHER" id="PTHR24208">
    <property type="entry name" value="LIM/HOMEOBOX PROTEIN LHX"/>
    <property type="match status" value="1"/>
</dbReference>
<feature type="region of interest" description="Disordered" evidence="12">
    <location>
        <begin position="460"/>
        <end position="502"/>
    </location>
</feature>
<dbReference type="SUPFAM" id="SSF46689">
    <property type="entry name" value="Homeodomain-like"/>
    <property type="match status" value="1"/>
</dbReference>
<evidence type="ECO:0000256" key="1">
    <source>
        <dbReference type="ARBA" id="ARBA00004123"/>
    </source>
</evidence>
<evidence type="ECO:0000256" key="5">
    <source>
        <dbReference type="ARBA" id="ARBA00023038"/>
    </source>
</evidence>
<keyword evidence="6 9" id="KW-0238">DNA-binding</keyword>
<dbReference type="GO" id="GO:0005634">
    <property type="term" value="C:nucleus"/>
    <property type="evidence" value="ECO:0007669"/>
    <property type="project" value="UniProtKB-SubCell"/>
</dbReference>
<dbReference type="InterPro" id="IPR017970">
    <property type="entry name" value="Homeobox_CS"/>
</dbReference>
<evidence type="ECO:0000256" key="11">
    <source>
        <dbReference type="RuleBase" id="RU000682"/>
    </source>
</evidence>
<evidence type="ECO:0000256" key="9">
    <source>
        <dbReference type="PROSITE-ProRule" id="PRU00108"/>
    </source>
</evidence>
<dbReference type="FunFam" id="2.10.110.10:FF:000033">
    <property type="entry name" value="LIM/homeobox protein Lhx9 isoform X2"/>
    <property type="match status" value="1"/>
</dbReference>
<evidence type="ECO:0000256" key="6">
    <source>
        <dbReference type="ARBA" id="ARBA00023125"/>
    </source>
</evidence>
<dbReference type="GO" id="GO:0000981">
    <property type="term" value="F:DNA-binding transcription factor activity, RNA polymerase II-specific"/>
    <property type="evidence" value="ECO:0007669"/>
    <property type="project" value="InterPro"/>
</dbReference>
<evidence type="ECO:0000256" key="10">
    <source>
        <dbReference type="PROSITE-ProRule" id="PRU00125"/>
    </source>
</evidence>
<dbReference type="InterPro" id="IPR050453">
    <property type="entry name" value="LIM_Homeobox_TF"/>
</dbReference>
<evidence type="ECO:0000313" key="16">
    <source>
        <dbReference type="Proteomes" id="UP001162480"/>
    </source>
</evidence>
<keyword evidence="4 10" id="KW-0862">Zinc</keyword>
<feature type="domain" description="Homeobox" evidence="14">
    <location>
        <begin position="341"/>
        <end position="401"/>
    </location>
</feature>
<dbReference type="GO" id="GO:0030182">
    <property type="term" value="P:neuron differentiation"/>
    <property type="evidence" value="ECO:0007669"/>
    <property type="project" value="TreeGrafter"/>
</dbReference>
<evidence type="ECO:0000259" key="14">
    <source>
        <dbReference type="PROSITE" id="PS50071"/>
    </source>
</evidence>
<dbReference type="PROSITE" id="PS00478">
    <property type="entry name" value="LIM_DOMAIN_1"/>
    <property type="match status" value="1"/>
</dbReference>
<evidence type="ECO:0000256" key="8">
    <source>
        <dbReference type="ARBA" id="ARBA00023242"/>
    </source>
</evidence>
<accession>A0AA36AH67</accession>
<proteinExistence type="predicted"/>
<feature type="domain" description="LIM zinc-binding" evidence="13">
    <location>
        <begin position="122"/>
        <end position="183"/>
    </location>
</feature>
<evidence type="ECO:0000259" key="13">
    <source>
        <dbReference type="PROSITE" id="PS50023"/>
    </source>
</evidence>
<keyword evidence="8 9" id="KW-0539">Nucleus</keyword>
<dbReference type="PROSITE" id="PS50023">
    <property type="entry name" value="LIM_DOMAIN_2"/>
    <property type="match status" value="2"/>
</dbReference>
<name>A0AA36AH67_OCTVU</name>
<comment type="subcellular location">
    <subcellularLocation>
        <location evidence="1 9 11">Nucleus</location>
    </subcellularLocation>
</comment>
<dbReference type="SMART" id="SM00389">
    <property type="entry name" value="HOX"/>
    <property type="match status" value="1"/>
</dbReference>
<dbReference type="InterPro" id="IPR009057">
    <property type="entry name" value="Homeodomain-like_sf"/>
</dbReference>
<dbReference type="FunFam" id="1.10.10.60:FF:000027">
    <property type="entry name" value="LIM/homeobox protein Lhx9"/>
    <property type="match status" value="1"/>
</dbReference>
<reference evidence="15" key="1">
    <citation type="submission" date="2023-08" db="EMBL/GenBank/DDBJ databases">
        <authorList>
            <person name="Alioto T."/>
            <person name="Alioto T."/>
            <person name="Gomez Garrido J."/>
        </authorList>
    </citation>
    <scope>NUCLEOTIDE SEQUENCE</scope>
</reference>
<keyword evidence="3" id="KW-0677">Repeat</keyword>
<dbReference type="Pfam" id="PF00046">
    <property type="entry name" value="Homeodomain"/>
    <property type="match status" value="1"/>
</dbReference>
<dbReference type="AlphaFoldDB" id="A0AA36AH67"/>
<feature type="domain" description="LIM zinc-binding" evidence="13">
    <location>
        <begin position="184"/>
        <end position="246"/>
    </location>
</feature>
<keyword evidence="5 10" id="KW-0440">LIM domain</keyword>
<dbReference type="Gene3D" id="2.10.110.10">
    <property type="entry name" value="Cysteine Rich Protein"/>
    <property type="match status" value="2"/>
</dbReference>
<organism evidence="15 16">
    <name type="scientific">Octopus vulgaris</name>
    <name type="common">Common octopus</name>
    <dbReference type="NCBI Taxonomy" id="6645"/>
    <lineage>
        <taxon>Eukaryota</taxon>
        <taxon>Metazoa</taxon>
        <taxon>Spiralia</taxon>
        <taxon>Lophotrochozoa</taxon>
        <taxon>Mollusca</taxon>
        <taxon>Cephalopoda</taxon>
        <taxon>Coleoidea</taxon>
        <taxon>Octopodiformes</taxon>
        <taxon>Octopoda</taxon>
        <taxon>Incirrata</taxon>
        <taxon>Octopodidae</taxon>
        <taxon>Octopus</taxon>
    </lineage>
</organism>
<dbReference type="Proteomes" id="UP001162480">
    <property type="component" value="Chromosome 1"/>
</dbReference>
<feature type="DNA-binding region" description="Homeobox" evidence="9">
    <location>
        <begin position="343"/>
        <end position="402"/>
    </location>
</feature>
<sequence length="502" mass="57011">MNSSGFPESRQQSTKYHKLCPFKFHQVHLYHSSFCIDEQLRLLAIGAHQLPYTLIEDADVIDHGSSAFLAEKWGKKVNNNMVLGGNFLLLDCLKVTFKDQFRMSDSPKDLRADSLESPSRMWLCASCGKRIMDRYYMMVAERQWHASCLKCCECKLRLDSYLTCFARNGNLYCKEDYYRRYAIRQCARCNTGISAQELVMRVRDLVYHLGCFVCEGCNRPLTKGDHFGMKGDLVYCRTDYELLFQEGCREYVPLREQRTDESGGHNESLCDVRPLVAGLERGHVPSNYTGVVLPIQPKGRSRKRKTGCLNATLNCQAGGMTTAEGLDRSTNDLERDAYSTPRQKRMRTSFKHHQLRTLKSYFALNHNPDTKDLKQLAQKTGLNKRVLQVWFQNARAKYRRNILKQEEKQIPPPQQQQQQQQLQRHQAAVMEQICDTQSRASVELGVGGGIHCNKSPALSDLSSTPSLSDLHHQGTSSLSDPDASGGSSLAELFTNTIPPITC</sequence>
<dbReference type="EMBL" id="OX597814">
    <property type="protein sequence ID" value="CAI9715256.1"/>
    <property type="molecule type" value="Genomic_DNA"/>
</dbReference>
<keyword evidence="16" id="KW-1185">Reference proteome</keyword>
<evidence type="ECO:0000256" key="4">
    <source>
        <dbReference type="ARBA" id="ARBA00022833"/>
    </source>
</evidence>
<protein>
    <submittedName>
        <fullName evidence="15">LIM/homeobox protein Lhx9-like isoform X3</fullName>
    </submittedName>
</protein>
<dbReference type="CDD" id="cd00086">
    <property type="entry name" value="homeodomain"/>
    <property type="match status" value="1"/>
</dbReference>
<dbReference type="PANTHER" id="PTHR24208:SF168">
    <property type="entry name" value="PROTEIN APTEROUS"/>
    <property type="match status" value="1"/>
</dbReference>
<evidence type="ECO:0000313" key="15">
    <source>
        <dbReference type="EMBL" id="CAI9715256.1"/>
    </source>
</evidence>
<dbReference type="InterPro" id="IPR001781">
    <property type="entry name" value="Znf_LIM"/>
</dbReference>